<evidence type="ECO:0000313" key="18">
    <source>
        <dbReference type="EMBL" id="OOV28372.1"/>
    </source>
</evidence>
<keyword evidence="4 12" id="KW-0963">Cytoplasm</keyword>
<dbReference type="PROSITE" id="PS50862">
    <property type="entry name" value="AA_TRNA_LIGASE_II"/>
    <property type="match status" value="1"/>
</dbReference>
<dbReference type="InterPro" id="IPR045864">
    <property type="entry name" value="aa-tRNA-synth_II/BPL/LPL"/>
</dbReference>
<comment type="subunit">
    <text evidence="12">Homodimer. The tRNA molecule binds across the dimer.</text>
</comment>
<reference evidence="18 19" key="1">
    <citation type="submission" date="2017-02" db="EMBL/GenBank/DDBJ databases">
        <title>Draft Genome Sequences of 'Candidatus Synechococcus spongiarum', Cyanobacterial Symbionts of the Mediterranean Sponge Aplysina aerophoba from two locations.</title>
        <authorList>
            <person name="Slaby B.M."/>
            <person name="Hentschel U."/>
        </authorList>
    </citation>
    <scope>NUCLEOTIDE SEQUENCE [LARGE SCALE GENOMIC DNA]</scope>
    <source>
        <strain evidence="18">LMB bulk15M</strain>
    </source>
</reference>
<comment type="similarity">
    <text evidence="3 12">Belongs to the class-II aminoacyl-tRNA synthetase family. Type-1 seryl-tRNA synthetase subfamily.</text>
</comment>
<comment type="catalytic activity">
    <reaction evidence="10 12">
        <text>tRNA(Sec) + L-serine + ATP = L-seryl-tRNA(Sec) + AMP + diphosphate + H(+)</text>
        <dbReference type="Rhea" id="RHEA:42580"/>
        <dbReference type="Rhea" id="RHEA-COMP:9742"/>
        <dbReference type="Rhea" id="RHEA-COMP:10128"/>
        <dbReference type="ChEBI" id="CHEBI:15378"/>
        <dbReference type="ChEBI" id="CHEBI:30616"/>
        <dbReference type="ChEBI" id="CHEBI:33019"/>
        <dbReference type="ChEBI" id="CHEBI:33384"/>
        <dbReference type="ChEBI" id="CHEBI:78442"/>
        <dbReference type="ChEBI" id="CHEBI:78533"/>
        <dbReference type="ChEBI" id="CHEBI:456215"/>
        <dbReference type="EC" id="6.1.1.11"/>
    </reaction>
</comment>
<keyword evidence="7 12" id="KW-0067">ATP-binding</keyword>
<organism evidence="18 19">
    <name type="scientific">Candidatus Synechococcus spongiarum LMB bulk15M</name>
    <dbReference type="NCBI Taxonomy" id="1943582"/>
    <lineage>
        <taxon>Bacteria</taxon>
        <taxon>Bacillati</taxon>
        <taxon>Cyanobacteriota</taxon>
        <taxon>Cyanophyceae</taxon>
        <taxon>Synechococcales</taxon>
        <taxon>Synechococcaceae</taxon>
        <taxon>Synechococcus</taxon>
    </lineage>
</organism>
<evidence type="ECO:0000256" key="12">
    <source>
        <dbReference type="HAMAP-Rule" id="MF_00176"/>
    </source>
</evidence>
<feature type="binding site" evidence="13">
    <location>
        <position position="303"/>
    </location>
    <ligand>
        <name>L-serine</name>
        <dbReference type="ChEBI" id="CHEBI:33384"/>
    </ligand>
</feature>
<feature type="binding site" evidence="12 13">
    <location>
        <position position="326"/>
    </location>
    <ligand>
        <name>L-serine</name>
        <dbReference type="ChEBI" id="CHEBI:33384"/>
    </ligand>
</feature>
<evidence type="ECO:0000256" key="4">
    <source>
        <dbReference type="ARBA" id="ARBA00022490"/>
    </source>
</evidence>
<comment type="subcellular location">
    <subcellularLocation>
        <location evidence="1 12">Cytoplasm</location>
    </subcellularLocation>
</comment>
<dbReference type="Proteomes" id="UP000242636">
    <property type="component" value="Unassembled WGS sequence"/>
</dbReference>
<evidence type="ECO:0000256" key="6">
    <source>
        <dbReference type="ARBA" id="ARBA00022741"/>
    </source>
</evidence>
<dbReference type="InterPro" id="IPR015866">
    <property type="entry name" value="Ser-tRNA-synth_1_N"/>
</dbReference>
<dbReference type="Pfam" id="PF02403">
    <property type="entry name" value="Seryl_tRNA_N"/>
    <property type="match status" value="1"/>
</dbReference>
<evidence type="ECO:0000256" key="10">
    <source>
        <dbReference type="ARBA" id="ARBA00047929"/>
    </source>
</evidence>
<keyword evidence="9 12" id="KW-0030">Aminoacyl-tRNA synthetase</keyword>
<dbReference type="GO" id="GO:0005737">
    <property type="term" value="C:cytoplasm"/>
    <property type="evidence" value="ECO:0007669"/>
    <property type="project" value="UniProtKB-SubCell"/>
</dbReference>
<dbReference type="InterPro" id="IPR010978">
    <property type="entry name" value="tRNA-bd_arm"/>
</dbReference>
<feature type="binding site" evidence="13">
    <location>
        <position position="272"/>
    </location>
    <ligand>
        <name>L-serine</name>
        <dbReference type="ChEBI" id="CHEBI:33384"/>
    </ligand>
</feature>
<feature type="binding site" evidence="12">
    <location>
        <position position="424"/>
    </location>
    <ligand>
        <name>L-serine</name>
        <dbReference type="ChEBI" id="CHEBI:33384"/>
    </ligand>
</feature>
<keyword evidence="19" id="KW-1185">Reference proteome</keyword>
<comment type="pathway">
    <text evidence="2 12">Aminoacyl-tRNA biosynthesis; selenocysteinyl-tRNA(Sec) biosynthesis; L-seryl-tRNA(Sec) from L-serine and tRNA(Sec): step 1/1.</text>
</comment>
<dbReference type="SUPFAM" id="SSF46589">
    <property type="entry name" value="tRNA-binding arm"/>
    <property type="match status" value="1"/>
</dbReference>
<dbReference type="AlphaFoldDB" id="A0A1T1CIJ0"/>
<comment type="caution">
    <text evidence="18">The sequence shown here is derived from an EMBL/GenBank/DDBJ whole genome shotgun (WGS) entry which is preliminary data.</text>
</comment>
<sequence>MLDPRLVRQNPDHVVAQLTRRGLAVDVDALHQRARQVQTLAERRTRLQAEGKRISRQVGQQFRLLMTEQDKHPVSFEEQPESPTDQEPQGNVESRRLPGDVDQKMEDIRALAEALEEKGRTIKTKVAALEEEEKALQAELRQELLRLPNLPSPRCPDGRSEVDNVELRRWGEPRSVPAALEHWQLAETLGLFESERSARIARSRFVTLLGPGARLERALIQFMLDLHVSRGYMEVLPPVLVNTASLTGSGQLPKFAEESFRCAEDDLWLSPTAEVPLTGLHRDEILSATDLPRRYVAYSPCFRREAGSYGRDTRGLIRLHQFNKVELYWFCHPDASEAAHEQLTADAEAVLQALELPYRVVELCTADLGFSACRTYDLEVWLSGAGAYREISSCSNCSDFQARRSSIRMKEGKHNRLLHTLNGSGLAVGRTMAALLEWYQQPDGSVAIPQALQRYMGCDVITPPSDPK</sequence>
<comment type="function">
    <text evidence="12">Catalyzes the attachment of serine to tRNA(Ser). Is also able to aminoacylate tRNA(Sec) with serine, to form the misacylated tRNA L-seryl-tRNA(Sec), which will be further converted into selenocysteinyl-tRNA(Sec).</text>
</comment>
<feature type="region of interest" description="Disordered" evidence="16">
    <location>
        <begin position="72"/>
        <end position="99"/>
    </location>
</feature>
<dbReference type="CDD" id="cd00770">
    <property type="entry name" value="SerRS_core"/>
    <property type="match status" value="1"/>
</dbReference>
<keyword evidence="8 12" id="KW-0648">Protein biosynthesis</keyword>
<dbReference type="GO" id="GO:0006434">
    <property type="term" value="P:seryl-tRNA aminoacylation"/>
    <property type="evidence" value="ECO:0007669"/>
    <property type="project" value="UniProtKB-UniRule"/>
</dbReference>
<feature type="domain" description="Aminoacyl-transfer RNA synthetases class-II family profile" evidence="17">
    <location>
        <begin position="181"/>
        <end position="449"/>
    </location>
</feature>
<evidence type="ECO:0000256" key="7">
    <source>
        <dbReference type="ARBA" id="ARBA00022840"/>
    </source>
</evidence>
<dbReference type="GO" id="GO:0005524">
    <property type="term" value="F:ATP binding"/>
    <property type="evidence" value="ECO:0007669"/>
    <property type="project" value="UniProtKB-UniRule"/>
</dbReference>
<protein>
    <recommendedName>
        <fullName evidence="12">Serine--tRNA ligase</fullName>
        <ecNumber evidence="12">6.1.1.11</ecNumber>
    </recommendedName>
    <alternativeName>
        <fullName evidence="12">Seryl-tRNA synthetase</fullName>
        <shortName evidence="12">SerRS</shortName>
    </alternativeName>
    <alternativeName>
        <fullName evidence="12">Seryl-tRNA(Ser/Sec) synthetase</fullName>
    </alternativeName>
</protein>
<feature type="binding site" evidence="12 14">
    <location>
        <begin position="303"/>
        <end position="305"/>
    </location>
    <ligand>
        <name>ATP</name>
        <dbReference type="ChEBI" id="CHEBI:30616"/>
    </ligand>
</feature>
<dbReference type="EC" id="6.1.1.11" evidence="12"/>
<feature type="binding site" evidence="13">
    <location>
        <position position="422"/>
    </location>
    <ligand>
        <name>L-serine</name>
        <dbReference type="ChEBI" id="CHEBI:33384"/>
    </ligand>
</feature>
<evidence type="ECO:0000256" key="2">
    <source>
        <dbReference type="ARBA" id="ARBA00005045"/>
    </source>
</evidence>
<dbReference type="UniPathway" id="UPA00906">
    <property type="reaction ID" value="UER00895"/>
</dbReference>
<accession>A0A1T1CIJ0</accession>
<dbReference type="InterPro" id="IPR006195">
    <property type="entry name" value="aa-tRNA-synth_II"/>
</dbReference>
<dbReference type="PANTHER" id="PTHR43697:SF1">
    <property type="entry name" value="SERINE--TRNA LIGASE"/>
    <property type="match status" value="1"/>
</dbReference>
<dbReference type="PIRSF" id="PIRSF001529">
    <property type="entry name" value="Ser-tRNA-synth_IIa"/>
    <property type="match status" value="1"/>
</dbReference>
<dbReference type="InterPro" id="IPR042103">
    <property type="entry name" value="SerRS_1_N_sf"/>
</dbReference>
<keyword evidence="15" id="KW-0175">Coiled coil</keyword>
<feature type="compositionally biased region" description="Polar residues" evidence="16">
    <location>
        <begin position="81"/>
        <end position="92"/>
    </location>
</feature>
<comment type="catalytic activity">
    <reaction evidence="11 12">
        <text>tRNA(Ser) + L-serine + ATP = L-seryl-tRNA(Ser) + AMP + diphosphate + H(+)</text>
        <dbReference type="Rhea" id="RHEA:12292"/>
        <dbReference type="Rhea" id="RHEA-COMP:9669"/>
        <dbReference type="Rhea" id="RHEA-COMP:9703"/>
        <dbReference type="ChEBI" id="CHEBI:15378"/>
        <dbReference type="ChEBI" id="CHEBI:30616"/>
        <dbReference type="ChEBI" id="CHEBI:33019"/>
        <dbReference type="ChEBI" id="CHEBI:33384"/>
        <dbReference type="ChEBI" id="CHEBI:78442"/>
        <dbReference type="ChEBI" id="CHEBI:78533"/>
        <dbReference type="ChEBI" id="CHEBI:456215"/>
        <dbReference type="EC" id="6.1.1.11"/>
    </reaction>
</comment>
<evidence type="ECO:0000256" key="14">
    <source>
        <dbReference type="PIRSR" id="PIRSR001529-2"/>
    </source>
</evidence>
<feature type="coiled-coil region" evidence="15">
    <location>
        <begin position="112"/>
        <end position="146"/>
    </location>
</feature>
<keyword evidence="6 12" id="KW-0547">Nucleotide-binding</keyword>
<dbReference type="Gene3D" id="3.30.930.10">
    <property type="entry name" value="Bira Bifunctional Protein, Domain 2"/>
    <property type="match status" value="1"/>
</dbReference>
<evidence type="ECO:0000256" key="11">
    <source>
        <dbReference type="ARBA" id="ARBA00048823"/>
    </source>
</evidence>
<evidence type="ECO:0000256" key="15">
    <source>
        <dbReference type="SAM" id="Coils"/>
    </source>
</evidence>
<dbReference type="Pfam" id="PF00587">
    <property type="entry name" value="tRNA-synt_2b"/>
    <property type="match status" value="1"/>
</dbReference>
<dbReference type="EMBL" id="MWLD01000069">
    <property type="protein sequence ID" value="OOV28372.1"/>
    <property type="molecule type" value="Genomic_DNA"/>
</dbReference>
<evidence type="ECO:0000256" key="13">
    <source>
        <dbReference type="PIRSR" id="PIRSR001529-1"/>
    </source>
</evidence>
<evidence type="ECO:0000259" key="17">
    <source>
        <dbReference type="PROSITE" id="PS50862"/>
    </source>
</evidence>
<feature type="binding site" evidence="12 14">
    <location>
        <begin position="390"/>
        <end position="393"/>
    </location>
    <ligand>
        <name>ATP</name>
        <dbReference type="ChEBI" id="CHEBI:30616"/>
    </ligand>
</feature>
<dbReference type="GO" id="GO:0016260">
    <property type="term" value="P:selenocysteine biosynthetic process"/>
    <property type="evidence" value="ECO:0007669"/>
    <property type="project" value="UniProtKB-UniRule"/>
</dbReference>
<dbReference type="GO" id="GO:0004828">
    <property type="term" value="F:serine-tRNA ligase activity"/>
    <property type="evidence" value="ECO:0007669"/>
    <property type="project" value="UniProtKB-UniRule"/>
</dbReference>
<name>A0A1T1CIJ0_9SYNE</name>
<evidence type="ECO:0000256" key="8">
    <source>
        <dbReference type="ARBA" id="ARBA00022917"/>
    </source>
</evidence>
<dbReference type="InterPro" id="IPR002317">
    <property type="entry name" value="Ser-tRNA-ligase_type_1"/>
</dbReference>
<gene>
    <name evidence="12" type="primary">serS</name>
    <name evidence="18" type="ORF">BV61_06060</name>
</gene>
<evidence type="ECO:0000256" key="1">
    <source>
        <dbReference type="ARBA" id="ARBA00004496"/>
    </source>
</evidence>
<evidence type="ECO:0000313" key="19">
    <source>
        <dbReference type="Proteomes" id="UP000242636"/>
    </source>
</evidence>
<proteinExistence type="inferred from homology"/>
<evidence type="ECO:0000256" key="9">
    <source>
        <dbReference type="ARBA" id="ARBA00023146"/>
    </source>
</evidence>
<feature type="binding site" evidence="12">
    <location>
        <begin position="272"/>
        <end position="274"/>
    </location>
    <ligand>
        <name>L-serine</name>
        <dbReference type="ChEBI" id="CHEBI:33384"/>
    </ligand>
</feature>
<dbReference type="InterPro" id="IPR002314">
    <property type="entry name" value="aa-tRNA-synt_IIb"/>
</dbReference>
<evidence type="ECO:0000256" key="16">
    <source>
        <dbReference type="SAM" id="MobiDB-lite"/>
    </source>
</evidence>
<comment type="domain">
    <text evidence="12">Consists of two distinct domains, a catalytic core and a N-terminal extension that is involved in tRNA binding.</text>
</comment>
<dbReference type="Gene3D" id="1.10.287.40">
    <property type="entry name" value="Serine-tRNA synthetase, tRNA binding domain"/>
    <property type="match status" value="1"/>
</dbReference>
<dbReference type="NCBIfam" id="TIGR00414">
    <property type="entry name" value="serS"/>
    <property type="match status" value="1"/>
</dbReference>
<dbReference type="HAMAP" id="MF_00176">
    <property type="entry name" value="Ser_tRNA_synth_type1"/>
    <property type="match status" value="1"/>
</dbReference>
<dbReference type="PRINTS" id="PR00981">
    <property type="entry name" value="TRNASYNTHSER"/>
</dbReference>
<dbReference type="InterPro" id="IPR033729">
    <property type="entry name" value="SerRS_core"/>
</dbReference>
<keyword evidence="5 12" id="KW-0436">Ligase</keyword>
<evidence type="ECO:0000256" key="3">
    <source>
        <dbReference type="ARBA" id="ARBA00010728"/>
    </source>
</evidence>
<evidence type="ECO:0000256" key="5">
    <source>
        <dbReference type="ARBA" id="ARBA00022598"/>
    </source>
</evidence>
<comment type="caution">
    <text evidence="12">Lacks conserved residue(s) required for the propagation of feature annotation.</text>
</comment>
<dbReference type="PANTHER" id="PTHR43697">
    <property type="entry name" value="SERYL-TRNA SYNTHETASE"/>
    <property type="match status" value="1"/>
</dbReference>
<dbReference type="SUPFAM" id="SSF55681">
    <property type="entry name" value="Class II aaRS and biotin synthetases"/>
    <property type="match status" value="1"/>
</dbReference>